<accession>A0A9P9IMB7</accession>
<reference evidence="3" key="1">
    <citation type="journal article" date="2021" name="Nat. Commun.">
        <title>Genetic determinants of endophytism in the Arabidopsis root mycobiome.</title>
        <authorList>
            <person name="Mesny F."/>
            <person name="Miyauchi S."/>
            <person name="Thiergart T."/>
            <person name="Pickel B."/>
            <person name="Atanasova L."/>
            <person name="Karlsson M."/>
            <person name="Huettel B."/>
            <person name="Barry K.W."/>
            <person name="Haridas S."/>
            <person name="Chen C."/>
            <person name="Bauer D."/>
            <person name="Andreopoulos W."/>
            <person name="Pangilinan J."/>
            <person name="LaButti K."/>
            <person name="Riley R."/>
            <person name="Lipzen A."/>
            <person name="Clum A."/>
            <person name="Drula E."/>
            <person name="Henrissat B."/>
            <person name="Kohler A."/>
            <person name="Grigoriev I.V."/>
            <person name="Martin F.M."/>
            <person name="Hacquard S."/>
        </authorList>
    </citation>
    <scope>NUCLEOTIDE SEQUENCE</scope>
    <source>
        <strain evidence="3">MPI-CAGE-CH-0243</strain>
    </source>
</reference>
<dbReference type="Pfam" id="PF24802">
    <property type="entry name" value="DUF7703"/>
    <property type="match status" value="1"/>
</dbReference>
<evidence type="ECO:0000313" key="3">
    <source>
        <dbReference type="EMBL" id="KAH7125762.1"/>
    </source>
</evidence>
<feature type="transmembrane region" description="Helical" evidence="1">
    <location>
        <begin position="212"/>
        <end position="237"/>
    </location>
</feature>
<gene>
    <name evidence="3" type="ORF">B0J11DRAFT_529198</name>
</gene>
<evidence type="ECO:0000259" key="2">
    <source>
        <dbReference type="Pfam" id="PF24802"/>
    </source>
</evidence>
<comment type="caution">
    <text evidence="3">The sequence shown here is derived from an EMBL/GenBank/DDBJ whole genome shotgun (WGS) entry which is preliminary data.</text>
</comment>
<organism evidence="3 4">
    <name type="scientific">Dendryphion nanum</name>
    <dbReference type="NCBI Taxonomy" id="256645"/>
    <lineage>
        <taxon>Eukaryota</taxon>
        <taxon>Fungi</taxon>
        <taxon>Dikarya</taxon>
        <taxon>Ascomycota</taxon>
        <taxon>Pezizomycotina</taxon>
        <taxon>Dothideomycetes</taxon>
        <taxon>Pleosporomycetidae</taxon>
        <taxon>Pleosporales</taxon>
        <taxon>Torulaceae</taxon>
        <taxon>Dendryphion</taxon>
    </lineage>
</organism>
<sequence>MFTHRDVQCNMTAGSNGIAGGDFDIYGADRTIPRSMTAFTAIAWYNCLELLILIFVVFKRFSGLYFWSLLITTLGVVPYATGAWIKQNSVSHDSNLTDSLLTIGWVLMVPGQSMVLYSRLHLICQNDRLVRFILYLIIINAVVLCTPTITLNWGQYFRNPEPYTRGYAIMEKIQMSIFTLQETLISCVYFWEIRRLLKVIFDVPTRQIMWRLVAMNILLLVLDAALLSIEFLGLYMIQITFKSLVYSVKLKVEFGTLSQIVKVFQDRSQQNSLALAINTTMLGGDTDVEEARVSFKNEGVAGLQCNIPPEWRISIGSTEMASPNLLQIERARIGPSPTHSLTSVEKMYPGRLG</sequence>
<dbReference type="EMBL" id="JAGMWT010000007">
    <property type="protein sequence ID" value="KAH7125762.1"/>
    <property type="molecule type" value="Genomic_DNA"/>
</dbReference>
<proteinExistence type="predicted"/>
<feature type="transmembrane region" description="Helical" evidence="1">
    <location>
        <begin position="64"/>
        <end position="85"/>
    </location>
</feature>
<name>A0A9P9IMB7_9PLEO</name>
<keyword evidence="1" id="KW-0812">Transmembrane</keyword>
<dbReference type="AlphaFoldDB" id="A0A9P9IMB7"/>
<feature type="transmembrane region" description="Helical" evidence="1">
    <location>
        <begin position="132"/>
        <end position="153"/>
    </location>
</feature>
<dbReference type="PANTHER" id="PTHR37013:SF3">
    <property type="entry name" value="INTEGRAL MEMBRANE PROTEIN (AFU_ORTHOLOGUE AFUA_1G05950)"/>
    <property type="match status" value="1"/>
</dbReference>
<dbReference type="InterPro" id="IPR056120">
    <property type="entry name" value="DUF7703"/>
</dbReference>
<evidence type="ECO:0000256" key="1">
    <source>
        <dbReference type="SAM" id="Phobius"/>
    </source>
</evidence>
<dbReference type="PANTHER" id="PTHR37013">
    <property type="entry name" value="INTEGRAL MEMBRANE PROTEIN (AFU_ORTHOLOGUE AFUA_1G05950)-RELATED"/>
    <property type="match status" value="1"/>
</dbReference>
<feature type="transmembrane region" description="Helical" evidence="1">
    <location>
        <begin position="100"/>
        <end position="120"/>
    </location>
</feature>
<keyword evidence="1" id="KW-1133">Transmembrane helix</keyword>
<evidence type="ECO:0000313" key="4">
    <source>
        <dbReference type="Proteomes" id="UP000700596"/>
    </source>
</evidence>
<keyword evidence="1" id="KW-0472">Membrane</keyword>
<dbReference type="Proteomes" id="UP000700596">
    <property type="component" value="Unassembled WGS sequence"/>
</dbReference>
<feature type="transmembrane region" description="Helical" evidence="1">
    <location>
        <begin position="173"/>
        <end position="191"/>
    </location>
</feature>
<feature type="domain" description="DUF7703" evidence="2">
    <location>
        <begin position="36"/>
        <end position="262"/>
    </location>
</feature>
<protein>
    <submittedName>
        <fullName evidence="3">Integral membrane protein</fullName>
    </submittedName>
</protein>
<dbReference type="OrthoDB" id="405906at2759"/>
<keyword evidence="4" id="KW-1185">Reference proteome</keyword>
<feature type="transmembrane region" description="Helical" evidence="1">
    <location>
        <begin position="36"/>
        <end position="57"/>
    </location>
</feature>